<protein>
    <submittedName>
        <fullName evidence="3">Uncharacterized protein</fullName>
    </submittedName>
</protein>
<dbReference type="HOGENOM" id="CLU_858336_0_0_1"/>
<keyword evidence="2" id="KW-1133">Transmembrane helix</keyword>
<keyword evidence="4" id="KW-1185">Reference proteome</keyword>
<name>A0A0C3B6G6_SERVB</name>
<dbReference type="Proteomes" id="UP000054097">
    <property type="component" value="Unassembled WGS sequence"/>
</dbReference>
<reference evidence="4" key="2">
    <citation type="submission" date="2015-01" db="EMBL/GenBank/DDBJ databases">
        <title>Evolutionary Origins and Diversification of the Mycorrhizal Mutualists.</title>
        <authorList>
            <consortium name="DOE Joint Genome Institute"/>
            <consortium name="Mycorrhizal Genomics Consortium"/>
            <person name="Kohler A."/>
            <person name="Kuo A."/>
            <person name="Nagy L.G."/>
            <person name="Floudas D."/>
            <person name="Copeland A."/>
            <person name="Barry K.W."/>
            <person name="Cichocki N."/>
            <person name="Veneault-Fourrey C."/>
            <person name="LaButti K."/>
            <person name="Lindquist E.A."/>
            <person name="Lipzen A."/>
            <person name="Lundell T."/>
            <person name="Morin E."/>
            <person name="Murat C."/>
            <person name="Riley R."/>
            <person name="Ohm R."/>
            <person name="Sun H."/>
            <person name="Tunlid A."/>
            <person name="Henrissat B."/>
            <person name="Grigoriev I.V."/>
            <person name="Hibbett D.S."/>
            <person name="Martin F."/>
        </authorList>
    </citation>
    <scope>NUCLEOTIDE SEQUENCE [LARGE SCALE GENOMIC DNA]</scope>
    <source>
        <strain evidence="4">MAFF 305830</strain>
    </source>
</reference>
<evidence type="ECO:0000256" key="1">
    <source>
        <dbReference type="SAM" id="MobiDB-lite"/>
    </source>
</evidence>
<evidence type="ECO:0000313" key="4">
    <source>
        <dbReference type="Proteomes" id="UP000054097"/>
    </source>
</evidence>
<dbReference type="AlphaFoldDB" id="A0A0C3B6G6"/>
<feature type="region of interest" description="Disordered" evidence="1">
    <location>
        <begin position="176"/>
        <end position="203"/>
    </location>
</feature>
<accession>A0A0C3B6G6</accession>
<gene>
    <name evidence="3" type="ORF">M408DRAFT_326996</name>
</gene>
<dbReference type="EMBL" id="KN824280">
    <property type="protein sequence ID" value="KIM32425.1"/>
    <property type="molecule type" value="Genomic_DNA"/>
</dbReference>
<keyword evidence="2" id="KW-0472">Membrane</keyword>
<proteinExistence type="predicted"/>
<feature type="compositionally biased region" description="Polar residues" evidence="1">
    <location>
        <begin position="176"/>
        <end position="185"/>
    </location>
</feature>
<evidence type="ECO:0000313" key="3">
    <source>
        <dbReference type="EMBL" id="KIM32425.1"/>
    </source>
</evidence>
<dbReference type="OrthoDB" id="3173029at2759"/>
<sequence length="324" mass="36237">MVNLTGLIAVIFVFVGVCVLLTIPTLIEWIARMRFSKRFERLVRQGHVIPIFSRSAAKEKDLPRLRRITTRSLKEAWISGGKGAVDVNIKGWKPITATFTAVHDERPVTSEILTSKAQKKRAKHFLDTFRYKKIENMIQPHSQVDSWPIVEGEEDADKRRAGKVQTATLILMPSKLQHSLQSTEADPSRSEKGAGRWTQPEATLSSVRHPAYPFSLFREDPGPSSIEARGSFGDTVAQKVPLSAMEIGVAEGNLDQASDILELVEKNKEEEDERGSVFTLGNDDEGVGEMVRVLAANTHRYPIYGRPYVMIRPSPLTGGRTRVY</sequence>
<reference evidence="3 4" key="1">
    <citation type="submission" date="2014-04" db="EMBL/GenBank/DDBJ databases">
        <authorList>
            <consortium name="DOE Joint Genome Institute"/>
            <person name="Kuo A."/>
            <person name="Zuccaro A."/>
            <person name="Kohler A."/>
            <person name="Nagy L.G."/>
            <person name="Floudas D."/>
            <person name="Copeland A."/>
            <person name="Barry K.W."/>
            <person name="Cichocki N."/>
            <person name="Veneault-Fourrey C."/>
            <person name="LaButti K."/>
            <person name="Lindquist E.A."/>
            <person name="Lipzen A."/>
            <person name="Lundell T."/>
            <person name="Morin E."/>
            <person name="Murat C."/>
            <person name="Sun H."/>
            <person name="Tunlid A."/>
            <person name="Henrissat B."/>
            <person name="Grigoriev I.V."/>
            <person name="Hibbett D.S."/>
            <person name="Martin F."/>
            <person name="Nordberg H.P."/>
            <person name="Cantor M.N."/>
            <person name="Hua S.X."/>
        </authorList>
    </citation>
    <scope>NUCLEOTIDE SEQUENCE [LARGE SCALE GENOMIC DNA]</scope>
    <source>
        <strain evidence="3 4">MAFF 305830</strain>
    </source>
</reference>
<keyword evidence="2" id="KW-0812">Transmembrane</keyword>
<evidence type="ECO:0000256" key="2">
    <source>
        <dbReference type="SAM" id="Phobius"/>
    </source>
</evidence>
<feature type="transmembrane region" description="Helical" evidence="2">
    <location>
        <begin position="6"/>
        <end position="31"/>
    </location>
</feature>
<organism evidence="3 4">
    <name type="scientific">Serendipita vermifera MAFF 305830</name>
    <dbReference type="NCBI Taxonomy" id="933852"/>
    <lineage>
        <taxon>Eukaryota</taxon>
        <taxon>Fungi</taxon>
        <taxon>Dikarya</taxon>
        <taxon>Basidiomycota</taxon>
        <taxon>Agaricomycotina</taxon>
        <taxon>Agaricomycetes</taxon>
        <taxon>Sebacinales</taxon>
        <taxon>Serendipitaceae</taxon>
        <taxon>Serendipita</taxon>
    </lineage>
</organism>